<dbReference type="InterPro" id="IPR036389">
    <property type="entry name" value="RNase_III_sf"/>
</dbReference>
<dbReference type="PANTHER" id="PTHR11207:SF0">
    <property type="entry name" value="RIBONUCLEASE 3"/>
    <property type="match status" value="1"/>
</dbReference>
<evidence type="ECO:0000313" key="12">
    <source>
        <dbReference type="Proteomes" id="UP000594873"/>
    </source>
</evidence>
<comment type="subcellular location">
    <subcellularLocation>
        <location evidence="8">Cytoplasm</location>
    </subcellularLocation>
</comment>
<organism evidence="11 12">
    <name type="scientific">Allosphingosinicella flava</name>
    <dbReference type="NCBI Taxonomy" id="2771430"/>
    <lineage>
        <taxon>Bacteria</taxon>
        <taxon>Pseudomonadati</taxon>
        <taxon>Pseudomonadota</taxon>
        <taxon>Alphaproteobacteria</taxon>
        <taxon>Sphingomonadales</taxon>
        <taxon>Sphingomonadaceae</taxon>
        <taxon>Allosphingosinicella</taxon>
    </lineage>
</organism>
<keyword evidence="5 8" id="KW-0255">Endonuclease</keyword>
<name>A0A7T2GLQ3_9SPHN</name>
<evidence type="ECO:0000256" key="5">
    <source>
        <dbReference type="ARBA" id="ARBA00022759"/>
    </source>
</evidence>
<protein>
    <recommendedName>
        <fullName evidence="8">Ribonuclease 3</fullName>
        <ecNumber evidence="8">3.1.26.3</ecNumber>
    </recommendedName>
    <alternativeName>
        <fullName evidence="8">Ribonuclease III</fullName>
        <shortName evidence="8">RNase III</shortName>
    </alternativeName>
</protein>
<keyword evidence="8" id="KW-0819">tRNA processing</keyword>
<evidence type="ECO:0000256" key="1">
    <source>
        <dbReference type="ARBA" id="ARBA00000109"/>
    </source>
</evidence>
<dbReference type="Pfam" id="PF14622">
    <property type="entry name" value="Ribonucleas_3_3"/>
    <property type="match status" value="1"/>
</dbReference>
<keyword evidence="12" id="KW-1185">Reference proteome</keyword>
<gene>
    <name evidence="8 11" type="primary">rnc</name>
    <name evidence="11" type="ORF">IC614_06070</name>
</gene>
<dbReference type="GO" id="GO:0046872">
    <property type="term" value="F:metal ion binding"/>
    <property type="evidence" value="ECO:0007669"/>
    <property type="project" value="UniProtKB-KW"/>
</dbReference>
<dbReference type="EMBL" id="CP065592">
    <property type="protein sequence ID" value="QPQ56127.1"/>
    <property type="molecule type" value="Genomic_DNA"/>
</dbReference>
<dbReference type="SMART" id="SM00358">
    <property type="entry name" value="DSRM"/>
    <property type="match status" value="1"/>
</dbReference>
<keyword evidence="7 8" id="KW-0694">RNA-binding</keyword>
<dbReference type="NCBIfam" id="TIGR02191">
    <property type="entry name" value="RNaseIII"/>
    <property type="match status" value="1"/>
</dbReference>
<dbReference type="PROSITE" id="PS50142">
    <property type="entry name" value="RNASE_3_2"/>
    <property type="match status" value="1"/>
</dbReference>
<dbReference type="GO" id="GO:0005737">
    <property type="term" value="C:cytoplasm"/>
    <property type="evidence" value="ECO:0007669"/>
    <property type="project" value="UniProtKB-SubCell"/>
</dbReference>
<keyword evidence="8" id="KW-0963">Cytoplasm</keyword>
<evidence type="ECO:0000256" key="6">
    <source>
        <dbReference type="ARBA" id="ARBA00022801"/>
    </source>
</evidence>
<feature type="binding site" evidence="8">
    <location>
        <position position="117"/>
    </location>
    <ligand>
        <name>Mg(2+)</name>
        <dbReference type="ChEBI" id="CHEBI:18420"/>
    </ligand>
</feature>
<feature type="domain" description="RNase III" evidence="10">
    <location>
        <begin position="6"/>
        <end position="128"/>
    </location>
</feature>
<keyword evidence="8" id="KW-0699">rRNA-binding</keyword>
<feature type="domain" description="DRBM" evidence="9">
    <location>
        <begin position="153"/>
        <end position="221"/>
    </location>
</feature>
<dbReference type="SUPFAM" id="SSF69065">
    <property type="entry name" value="RNase III domain-like"/>
    <property type="match status" value="1"/>
</dbReference>
<dbReference type="RefSeq" id="WP_200972987.1">
    <property type="nucleotide sequence ID" value="NZ_CP065592.1"/>
</dbReference>
<keyword evidence="3 8" id="KW-0507">mRNA processing</keyword>
<evidence type="ECO:0000256" key="2">
    <source>
        <dbReference type="ARBA" id="ARBA00010183"/>
    </source>
</evidence>
<dbReference type="CDD" id="cd10845">
    <property type="entry name" value="DSRM_RNAse_III_family"/>
    <property type="match status" value="1"/>
</dbReference>
<keyword evidence="4 8" id="KW-0540">Nuclease</keyword>
<accession>A0A7T2GLQ3</accession>
<keyword evidence="8" id="KW-0460">Magnesium</keyword>
<dbReference type="GO" id="GO:0010468">
    <property type="term" value="P:regulation of gene expression"/>
    <property type="evidence" value="ECO:0007669"/>
    <property type="project" value="TreeGrafter"/>
</dbReference>
<feature type="binding site" evidence="8">
    <location>
        <position position="114"/>
    </location>
    <ligand>
        <name>Mg(2+)</name>
        <dbReference type="ChEBI" id="CHEBI:18420"/>
    </ligand>
</feature>
<dbReference type="Proteomes" id="UP000594873">
    <property type="component" value="Chromosome"/>
</dbReference>
<dbReference type="SUPFAM" id="SSF54768">
    <property type="entry name" value="dsRNA-binding domain-like"/>
    <property type="match status" value="1"/>
</dbReference>
<dbReference type="InterPro" id="IPR014720">
    <property type="entry name" value="dsRBD_dom"/>
</dbReference>
<feature type="binding site" evidence="8">
    <location>
        <position position="41"/>
    </location>
    <ligand>
        <name>Mg(2+)</name>
        <dbReference type="ChEBI" id="CHEBI:18420"/>
    </ligand>
</feature>
<sequence>MSGAVIAWVEAATGHKPKDPALFIRALTHSSRGGDHYERLEFLGDRVLGLVVADWIYRLFPTEPEGVLSRRLNVLVSRETCADVGRQLGVGAQAILGKQAREDGATESDNVLGDIVEALIGALYLEGGLPLAAGFIRTAWGDRAERHGKAPKHPKSALQEWAAANNKRPPVYEMKGRTGAHHAPRFVVAVAIKGVGEAEAEGTSKQEAETAAAKALLEKVS</sequence>
<dbReference type="Pfam" id="PF00035">
    <property type="entry name" value="dsrm"/>
    <property type="match status" value="1"/>
</dbReference>
<keyword evidence="6 8" id="KW-0378">Hydrolase</keyword>
<dbReference type="GO" id="GO:0006397">
    <property type="term" value="P:mRNA processing"/>
    <property type="evidence" value="ECO:0007669"/>
    <property type="project" value="UniProtKB-UniRule"/>
</dbReference>
<dbReference type="HAMAP" id="MF_00104">
    <property type="entry name" value="RNase_III"/>
    <property type="match status" value="1"/>
</dbReference>
<comment type="catalytic activity">
    <reaction evidence="1 8">
        <text>Endonucleolytic cleavage to 5'-phosphomonoester.</text>
        <dbReference type="EC" id="3.1.26.3"/>
    </reaction>
</comment>
<feature type="active site" evidence="8">
    <location>
        <position position="45"/>
    </location>
</feature>
<dbReference type="GO" id="GO:0003725">
    <property type="term" value="F:double-stranded RNA binding"/>
    <property type="evidence" value="ECO:0007669"/>
    <property type="project" value="TreeGrafter"/>
</dbReference>
<dbReference type="Gene3D" id="3.30.160.20">
    <property type="match status" value="1"/>
</dbReference>
<dbReference type="AlphaFoldDB" id="A0A7T2GLQ3"/>
<comment type="cofactor">
    <cofactor evidence="8">
        <name>Mg(2+)</name>
        <dbReference type="ChEBI" id="CHEBI:18420"/>
    </cofactor>
</comment>
<evidence type="ECO:0000259" key="10">
    <source>
        <dbReference type="PROSITE" id="PS50142"/>
    </source>
</evidence>
<dbReference type="CDD" id="cd00593">
    <property type="entry name" value="RIBOc"/>
    <property type="match status" value="1"/>
</dbReference>
<dbReference type="InterPro" id="IPR011907">
    <property type="entry name" value="RNase_III"/>
</dbReference>
<dbReference type="PROSITE" id="PS00517">
    <property type="entry name" value="RNASE_3_1"/>
    <property type="match status" value="1"/>
</dbReference>
<dbReference type="Gene3D" id="1.10.1520.10">
    <property type="entry name" value="Ribonuclease III domain"/>
    <property type="match status" value="1"/>
</dbReference>
<dbReference type="GO" id="GO:0008033">
    <property type="term" value="P:tRNA processing"/>
    <property type="evidence" value="ECO:0007669"/>
    <property type="project" value="UniProtKB-KW"/>
</dbReference>
<evidence type="ECO:0000256" key="7">
    <source>
        <dbReference type="ARBA" id="ARBA00022884"/>
    </source>
</evidence>
<evidence type="ECO:0000256" key="3">
    <source>
        <dbReference type="ARBA" id="ARBA00022664"/>
    </source>
</evidence>
<proteinExistence type="inferred from homology"/>
<comment type="subunit">
    <text evidence="8">Homodimer.</text>
</comment>
<dbReference type="GO" id="GO:0004525">
    <property type="term" value="F:ribonuclease III activity"/>
    <property type="evidence" value="ECO:0007669"/>
    <property type="project" value="UniProtKB-UniRule"/>
</dbReference>
<dbReference type="EC" id="3.1.26.3" evidence="8"/>
<dbReference type="SMART" id="SM00535">
    <property type="entry name" value="RIBOc"/>
    <property type="match status" value="1"/>
</dbReference>
<keyword evidence="8" id="KW-0698">rRNA processing</keyword>
<evidence type="ECO:0000256" key="8">
    <source>
        <dbReference type="HAMAP-Rule" id="MF_00104"/>
    </source>
</evidence>
<evidence type="ECO:0000259" key="9">
    <source>
        <dbReference type="PROSITE" id="PS50137"/>
    </source>
</evidence>
<reference evidence="11 12" key="1">
    <citation type="submission" date="2020-11" db="EMBL/GenBank/DDBJ databases">
        <title>Genome seq and assembly of Sphingosinicella sp.</title>
        <authorList>
            <person name="Chhetri G."/>
        </authorList>
    </citation>
    <scope>NUCLEOTIDE SEQUENCE [LARGE SCALE GENOMIC DNA]</scope>
    <source>
        <strain evidence="11 12">UDD2</strain>
    </source>
</reference>
<dbReference type="InterPro" id="IPR000999">
    <property type="entry name" value="RNase_III_dom"/>
</dbReference>
<evidence type="ECO:0000313" key="11">
    <source>
        <dbReference type="EMBL" id="QPQ56127.1"/>
    </source>
</evidence>
<keyword evidence="8" id="KW-0479">Metal-binding</keyword>
<feature type="active site" evidence="8">
    <location>
        <position position="117"/>
    </location>
</feature>
<dbReference type="PROSITE" id="PS50137">
    <property type="entry name" value="DS_RBD"/>
    <property type="match status" value="1"/>
</dbReference>
<comment type="function">
    <text evidence="8">Digests double-stranded RNA. Involved in the processing of primary rRNA transcript to yield the immediate precursors to the large and small rRNAs (23S and 16S). Processes some mRNAs, and tRNAs when they are encoded in the rRNA operon. Processes pre-crRNA and tracrRNA of type II CRISPR loci if present in the organism.</text>
</comment>
<dbReference type="GO" id="GO:0006364">
    <property type="term" value="P:rRNA processing"/>
    <property type="evidence" value="ECO:0007669"/>
    <property type="project" value="UniProtKB-UniRule"/>
</dbReference>
<comment type="similarity">
    <text evidence="2">Belongs to the ribonuclease III family.</text>
</comment>
<dbReference type="PANTHER" id="PTHR11207">
    <property type="entry name" value="RIBONUCLEASE III"/>
    <property type="match status" value="1"/>
</dbReference>
<dbReference type="KEGG" id="sflv:IC614_06070"/>
<evidence type="ECO:0000256" key="4">
    <source>
        <dbReference type="ARBA" id="ARBA00022722"/>
    </source>
</evidence>
<dbReference type="GO" id="GO:0019843">
    <property type="term" value="F:rRNA binding"/>
    <property type="evidence" value="ECO:0007669"/>
    <property type="project" value="UniProtKB-KW"/>
</dbReference>